<feature type="domain" description="N-acetyltransferase" evidence="1">
    <location>
        <begin position="2"/>
        <end position="156"/>
    </location>
</feature>
<accession>A0ABS6ZRB8</accession>
<dbReference type="RefSeq" id="WP_219792999.1">
    <property type="nucleotide sequence ID" value="NZ_JAHYCA010000006.1"/>
</dbReference>
<dbReference type="Pfam" id="PF00583">
    <property type="entry name" value="Acetyltransf_1"/>
    <property type="match status" value="1"/>
</dbReference>
<name>A0ABS6ZRB8_9GAMM</name>
<sequence>MVTIEVFDPSHVKEVLTIELTEEQVAFAGDAKAFLDEENGSVHRYVIKLNNNVVGFFKLDLGYSERYDFCPDGALGLRAFALGSDYQGKGLGVASVRALFAYAKEHFTGHREIYLTVNCKNPRAHACYLKGGFEDTGELYHGGPAGPQHVMRGQIV</sequence>
<protein>
    <submittedName>
        <fullName evidence="2">GNAT family N-acetyltransferase</fullName>
    </submittedName>
</protein>
<reference evidence="2 3" key="1">
    <citation type="submission" date="2021-07" db="EMBL/GenBank/DDBJ databases">
        <authorList>
            <person name="So Y."/>
        </authorList>
    </citation>
    <scope>NUCLEOTIDE SEQUENCE [LARGE SCALE GENOMIC DNA]</scope>
    <source>
        <strain evidence="2 3">Y3S6</strain>
    </source>
</reference>
<dbReference type="PROSITE" id="PS51186">
    <property type="entry name" value="GNAT"/>
    <property type="match status" value="1"/>
</dbReference>
<dbReference type="CDD" id="cd04301">
    <property type="entry name" value="NAT_SF"/>
    <property type="match status" value="1"/>
</dbReference>
<dbReference type="SUPFAM" id="SSF55729">
    <property type="entry name" value="Acyl-CoA N-acyltransferases (Nat)"/>
    <property type="match status" value="1"/>
</dbReference>
<comment type="caution">
    <text evidence="2">The sequence shown here is derived from an EMBL/GenBank/DDBJ whole genome shotgun (WGS) entry which is preliminary data.</text>
</comment>
<evidence type="ECO:0000259" key="1">
    <source>
        <dbReference type="PROSITE" id="PS51186"/>
    </source>
</evidence>
<evidence type="ECO:0000313" key="2">
    <source>
        <dbReference type="EMBL" id="MBW6392605.1"/>
    </source>
</evidence>
<proteinExistence type="predicted"/>
<gene>
    <name evidence="2" type="ORF">KPL81_15740</name>
</gene>
<organism evidence="2 3">
    <name type="scientific">Billgrantia antri</name>
    <dbReference type="NCBI Taxonomy" id="2846777"/>
    <lineage>
        <taxon>Bacteria</taxon>
        <taxon>Pseudomonadati</taxon>
        <taxon>Pseudomonadota</taxon>
        <taxon>Gammaproteobacteria</taxon>
        <taxon>Oceanospirillales</taxon>
        <taxon>Halomonadaceae</taxon>
        <taxon>Billgrantia</taxon>
    </lineage>
</organism>
<dbReference type="EMBL" id="JAHYCA010000006">
    <property type="protein sequence ID" value="MBW6392605.1"/>
    <property type="molecule type" value="Genomic_DNA"/>
</dbReference>
<dbReference type="InterPro" id="IPR016181">
    <property type="entry name" value="Acyl_CoA_acyltransferase"/>
</dbReference>
<evidence type="ECO:0000313" key="3">
    <source>
        <dbReference type="Proteomes" id="UP000769617"/>
    </source>
</evidence>
<dbReference type="InterPro" id="IPR000182">
    <property type="entry name" value="GNAT_dom"/>
</dbReference>
<dbReference type="Proteomes" id="UP000769617">
    <property type="component" value="Unassembled WGS sequence"/>
</dbReference>
<dbReference type="Gene3D" id="3.40.630.30">
    <property type="match status" value="1"/>
</dbReference>
<keyword evidence="3" id="KW-1185">Reference proteome</keyword>